<evidence type="ECO:0000256" key="1">
    <source>
        <dbReference type="SAM" id="MobiDB-lite"/>
    </source>
</evidence>
<keyword evidence="3" id="KW-1185">Reference proteome</keyword>
<feature type="region of interest" description="Disordered" evidence="1">
    <location>
        <begin position="20"/>
        <end position="145"/>
    </location>
</feature>
<feature type="compositionally biased region" description="Polar residues" evidence="1">
    <location>
        <begin position="126"/>
        <end position="144"/>
    </location>
</feature>
<proteinExistence type="predicted"/>
<sequence>MKHWLLFIGFIGLSWASLDAPSESVPNDQPIPPGVAAQDDSKHSTVKADTAMETTTIASNSSSPSASTPSTSFNTTGSTTPGVHPVLPSNYVDPSQQLISTDASMHRDQPGGQGGPSQPTEVSGAMSGTSDTTNEESSSPSTQGVGLSSMLLSVFSVLLACAF</sequence>
<evidence type="ECO:0000313" key="4">
    <source>
        <dbReference type="WBParaSite" id="MBELARI_LOCUS21680"/>
    </source>
</evidence>
<dbReference type="AlphaFoldDB" id="A0AAF3F5L3"/>
<feature type="compositionally biased region" description="Low complexity" evidence="1">
    <location>
        <begin position="54"/>
        <end position="76"/>
    </location>
</feature>
<reference evidence="4" key="1">
    <citation type="submission" date="2024-02" db="UniProtKB">
        <authorList>
            <consortium name="WormBaseParasite"/>
        </authorList>
    </citation>
    <scope>IDENTIFICATION</scope>
</reference>
<organism evidence="3 4">
    <name type="scientific">Mesorhabditis belari</name>
    <dbReference type="NCBI Taxonomy" id="2138241"/>
    <lineage>
        <taxon>Eukaryota</taxon>
        <taxon>Metazoa</taxon>
        <taxon>Ecdysozoa</taxon>
        <taxon>Nematoda</taxon>
        <taxon>Chromadorea</taxon>
        <taxon>Rhabditida</taxon>
        <taxon>Rhabditina</taxon>
        <taxon>Rhabditomorpha</taxon>
        <taxon>Rhabditoidea</taxon>
        <taxon>Rhabditidae</taxon>
        <taxon>Mesorhabditinae</taxon>
        <taxon>Mesorhabditis</taxon>
    </lineage>
</organism>
<evidence type="ECO:0000256" key="2">
    <source>
        <dbReference type="SAM" id="SignalP"/>
    </source>
</evidence>
<keyword evidence="2" id="KW-0732">Signal</keyword>
<protein>
    <submittedName>
        <fullName evidence="4">Uncharacterized protein</fullName>
    </submittedName>
</protein>
<name>A0AAF3F5L3_9BILA</name>
<evidence type="ECO:0000313" key="3">
    <source>
        <dbReference type="Proteomes" id="UP000887575"/>
    </source>
</evidence>
<feature type="signal peptide" evidence="2">
    <location>
        <begin position="1"/>
        <end position="16"/>
    </location>
</feature>
<feature type="chain" id="PRO_5042100257" evidence="2">
    <location>
        <begin position="17"/>
        <end position="163"/>
    </location>
</feature>
<feature type="compositionally biased region" description="Polar residues" evidence="1">
    <location>
        <begin position="92"/>
        <end position="103"/>
    </location>
</feature>
<accession>A0AAF3F5L3</accession>
<dbReference type="WBParaSite" id="MBELARI_LOCUS21680">
    <property type="protein sequence ID" value="MBELARI_LOCUS21680"/>
    <property type="gene ID" value="MBELARI_LOCUS21680"/>
</dbReference>
<dbReference type="Proteomes" id="UP000887575">
    <property type="component" value="Unassembled WGS sequence"/>
</dbReference>